<dbReference type="Proteomes" id="UP000766486">
    <property type="component" value="Unassembled WGS sequence"/>
</dbReference>
<protein>
    <submittedName>
        <fullName evidence="1">Uncharacterized protein</fullName>
    </submittedName>
</protein>
<reference evidence="1 2" key="1">
    <citation type="submission" date="2019-06" db="EMBL/GenBank/DDBJ databases">
        <authorList>
            <person name="Broberg M."/>
        </authorList>
    </citation>
    <scope>NUCLEOTIDE SEQUENCE [LARGE SCALE GENOMIC DNA]</scope>
</reference>
<sequence length="92" mass="10567">MFDGDVVPFGFEGTVRSKVRVLENLEANLLWESKKWEWRFFAHWLADSGTSKREEMSVSLSAKSDSAAFELWEVLKRVDKLLSGRKISDVAD</sequence>
<gene>
    <name evidence="1" type="ORF">CLO192961_LOCUS120447</name>
</gene>
<organism evidence="1 2">
    <name type="scientific">Bionectria ochroleuca</name>
    <name type="common">Gliocladium roseum</name>
    <dbReference type="NCBI Taxonomy" id="29856"/>
    <lineage>
        <taxon>Eukaryota</taxon>
        <taxon>Fungi</taxon>
        <taxon>Dikarya</taxon>
        <taxon>Ascomycota</taxon>
        <taxon>Pezizomycotina</taxon>
        <taxon>Sordariomycetes</taxon>
        <taxon>Hypocreomycetidae</taxon>
        <taxon>Hypocreales</taxon>
        <taxon>Bionectriaceae</taxon>
        <taxon>Clonostachys</taxon>
    </lineage>
</organism>
<accession>A0ABY6TXS9</accession>
<comment type="caution">
    <text evidence="1">The sequence shown here is derived from an EMBL/GenBank/DDBJ whole genome shotgun (WGS) entry which is preliminary data.</text>
</comment>
<evidence type="ECO:0000313" key="1">
    <source>
        <dbReference type="EMBL" id="VUC23555.1"/>
    </source>
</evidence>
<evidence type="ECO:0000313" key="2">
    <source>
        <dbReference type="Proteomes" id="UP000766486"/>
    </source>
</evidence>
<proteinExistence type="predicted"/>
<dbReference type="EMBL" id="CABFNS010000709">
    <property type="protein sequence ID" value="VUC23555.1"/>
    <property type="molecule type" value="Genomic_DNA"/>
</dbReference>
<keyword evidence="2" id="KW-1185">Reference proteome</keyword>
<name>A0ABY6TXS9_BIOOC</name>